<dbReference type="InParanoid" id="A0A7M7GC13"/>
<dbReference type="Proteomes" id="UP000002358">
    <property type="component" value="Chromosome 1"/>
</dbReference>
<dbReference type="OrthoDB" id="8188574at2759"/>
<accession>A0A7M7GC13</accession>
<dbReference type="KEGG" id="nvi:100678045"/>
<dbReference type="EnsemblMetazoa" id="XM_003425067">
    <property type="protein sequence ID" value="XP_003425115"/>
    <property type="gene ID" value="LOC100678045"/>
</dbReference>
<evidence type="ECO:0000313" key="2">
    <source>
        <dbReference type="EnsemblMetazoa" id="XP_003425115"/>
    </source>
</evidence>
<dbReference type="AlphaFoldDB" id="A0A7M7GC13"/>
<feature type="signal peptide" evidence="1">
    <location>
        <begin position="1"/>
        <end position="25"/>
    </location>
</feature>
<keyword evidence="1" id="KW-0732">Signal</keyword>
<keyword evidence="3" id="KW-1185">Reference proteome</keyword>
<proteinExistence type="predicted"/>
<protein>
    <submittedName>
        <fullName evidence="2">Uncharacterized protein</fullName>
    </submittedName>
</protein>
<evidence type="ECO:0000313" key="3">
    <source>
        <dbReference type="Proteomes" id="UP000002358"/>
    </source>
</evidence>
<name>A0A7M7GC13_NASVI</name>
<gene>
    <name evidence="2" type="primary">100678045</name>
</gene>
<organism evidence="2 3">
    <name type="scientific">Nasonia vitripennis</name>
    <name type="common">Parasitic wasp</name>
    <dbReference type="NCBI Taxonomy" id="7425"/>
    <lineage>
        <taxon>Eukaryota</taxon>
        <taxon>Metazoa</taxon>
        <taxon>Ecdysozoa</taxon>
        <taxon>Arthropoda</taxon>
        <taxon>Hexapoda</taxon>
        <taxon>Insecta</taxon>
        <taxon>Pterygota</taxon>
        <taxon>Neoptera</taxon>
        <taxon>Endopterygota</taxon>
        <taxon>Hymenoptera</taxon>
        <taxon>Apocrita</taxon>
        <taxon>Proctotrupomorpha</taxon>
        <taxon>Chalcidoidea</taxon>
        <taxon>Pteromalidae</taxon>
        <taxon>Pteromalinae</taxon>
        <taxon>Nasonia</taxon>
    </lineage>
</organism>
<evidence type="ECO:0000256" key="1">
    <source>
        <dbReference type="SAM" id="SignalP"/>
    </source>
</evidence>
<sequence length="173" mass="19377">MTSGVHGTAHLCLAVFLFCGSCVSSFLIIPDEFPSFLHLIYGKIPPIRKGTDSRLGVGFRLGEHADVQILLELGPQKRTDPIGNDIEIKSKRTIEMNQRQSKSQIKVDSTKIKIKVDSQQPEHKPNAQTLDEKIEGKNSLASEWLSRWRHGLAKRSEEAISPVNVILQHVDQM</sequence>
<feature type="chain" id="PRO_5029660736" evidence="1">
    <location>
        <begin position="26"/>
        <end position="173"/>
    </location>
</feature>
<reference evidence="2" key="1">
    <citation type="submission" date="2021-01" db="UniProtKB">
        <authorList>
            <consortium name="EnsemblMetazoa"/>
        </authorList>
    </citation>
    <scope>IDENTIFICATION</scope>
</reference>